<dbReference type="AlphaFoldDB" id="A0A329YAL0"/>
<evidence type="ECO:0000256" key="1">
    <source>
        <dbReference type="ARBA" id="ARBA00004613"/>
    </source>
</evidence>
<dbReference type="Gene3D" id="2.120.10.30">
    <property type="entry name" value="TolB, C-terminal domain"/>
    <property type="match status" value="1"/>
</dbReference>
<protein>
    <submittedName>
        <fullName evidence="3">Gluconolaconase</fullName>
    </submittedName>
</protein>
<gene>
    <name evidence="3" type="ORF">DQ393_13015</name>
</gene>
<keyword evidence="2" id="KW-0964">Secreted</keyword>
<dbReference type="OrthoDB" id="9797664at2"/>
<reference evidence="3 4" key="1">
    <citation type="submission" date="2018-06" db="EMBL/GenBank/DDBJ databases">
        <title>Whole Genome Sequence of an efficient microsymbiont, Rhizobium tropici.</title>
        <authorList>
            <person name="Srinivasan R."/>
            <person name="Singh H.V."/>
            <person name="Srivastava R."/>
            <person name="Kumari B."/>
            <person name="Radhakrishna A."/>
        </authorList>
    </citation>
    <scope>NUCLEOTIDE SEQUENCE [LARGE SCALE GENOMIC DNA]</scope>
    <source>
        <strain evidence="3 4">IGFRI Rhizo-19</strain>
    </source>
</reference>
<dbReference type="GO" id="GO:0005576">
    <property type="term" value="C:extracellular region"/>
    <property type="evidence" value="ECO:0007669"/>
    <property type="project" value="UniProtKB-SubCell"/>
</dbReference>
<dbReference type="PANTHER" id="PTHR10009">
    <property type="entry name" value="PROTEIN YELLOW-RELATED"/>
    <property type="match status" value="1"/>
</dbReference>
<dbReference type="Pfam" id="PF03022">
    <property type="entry name" value="MRJP"/>
    <property type="match status" value="1"/>
</dbReference>
<sequence>MKLQMTVANGALQSMSRQFFRWSDLAFASIILLTLPMGVSAEEPKIEHVTDFVNDQPAGIAVTDEGRVFVTFPRHTGTVDFTVGEVKKGKTTAFPTMESNTPKSNDPTNTLFSVQSLVVDGANRLWMLDTGVMQVGGTPVTGAPKLVVVDLTTNKVMRAYTIPANVLVTKSALKDFRLDFSRSAAGTAFVTDSAPGAEALIVFDLGSGTAMRRLSGSGVVGPGSGQAPIVEGAPLMVRPKNGEAHPFAVGLNGVELSLDSQTLYFNAFTGRRLYSLPTRAAADPSITEEDLVKQVRELCDMTIAGHLAIDARGRIYAMDMEHNAILRKDPEGDFQPFVTSNMFIWPDTMAIGPDDKLYITSSQHDRGPLFHGGIDQRKRPFVLYRVSIGAGPVRAGRHSL</sequence>
<organism evidence="3 4">
    <name type="scientific">Rhizobium tropici</name>
    <dbReference type="NCBI Taxonomy" id="398"/>
    <lineage>
        <taxon>Bacteria</taxon>
        <taxon>Pseudomonadati</taxon>
        <taxon>Pseudomonadota</taxon>
        <taxon>Alphaproteobacteria</taxon>
        <taxon>Hyphomicrobiales</taxon>
        <taxon>Rhizobiaceae</taxon>
        <taxon>Rhizobium/Agrobacterium group</taxon>
        <taxon>Rhizobium</taxon>
    </lineage>
</organism>
<dbReference type="PANTHER" id="PTHR10009:SF18">
    <property type="entry name" value="PROTEIN YELLOW-LIKE PROTEIN"/>
    <property type="match status" value="1"/>
</dbReference>
<proteinExistence type="predicted"/>
<evidence type="ECO:0000313" key="3">
    <source>
        <dbReference type="EMBL" id="RAX41179.1"/>
    </source>
</evidence>
<name>A0A329YAL0_RHITR</name>
<dbReference type="Proteomes" id="UP000251205">
    <property type="component" value="Unassembled WGS sequence"/>
</dbReference>
<dbReference type="InterPro" id="IPR017996">
    <property type="entry name" value="MRJP/yellow-related"/>
</dbReference>
<accession>A0A329YAL0</accession>
<dbReference type="EMBL" id="QMKK01000032">
    <property type="protein sequence ID" value="RAX41179.1"/>
    <property type="molecule type" value="Genomic_DNA"/>
</dbReference>
<comment type="subcellular location">
    <subcellularLocation>
        <location evidence="1">Secreted</location>
    </subcellularLocation>
</comment>
<evidence type="ECO:0000256" key="2">
    <source>
        <dbReference type="ARBA" id="ARBA00022525"/>
    </source>
</evidence>
<dbReference type="InterPro" id="IPR011042">
    <property type="entry name" value="6-blade_b-propeller_TolB-like"/>
</dbReference>
<dbReference type="SUPFAM" id="SSF101898">
    <property type="entry name" value="NHL repeat"/>
    <property type="match status" value="1"/>
</dbReference>
<evidence type="ECO:0000313" key="4">
    <source>
        <dbReference type="Proteomes" id="UP000251205"/>
    </source>
</evidence>
<comment type="caution">
    <text evidence="3">The sequence shown here is derived from an EMBL/GenBank/DDBJ whole genome shotgun (WGS) entry which is preliminary data.</text>
</comment>